<feature type="binding site" evidence="5">
    <location>
        <position position="46"/>
    </location>
    <ligand>
        <name>ATP</name>
        <dbReference type="ChEBI" id="CHEBI:30616"/>
    </ligand>
</feature>
<name>A0ABP6Q611_9ACTN</name>
<dbReference type="PANTHER" id="PTHR43289">
    <property type="entry name" value="MITOGEN-ACTIVATED PROTEIN KINASE KINASE KINASE 20-RELATED"/>
    <property type="match status" value="1"/>
</dbReference>
<keyword evidence="4 5" id="KW-0067">ATP-binding</keyword>
<dbReference type="Gene3D" id="3.30.200.20">
    <property type="entry name" value="Phosphorylase Kinase, domain 1"/>
    <property type="match status" value="1"/>
</dbReference>
<dbReference type="Gene3D" id="1.10.510.10">
    <property type="entry name" value="Transferase(Phosphotransferase) domain 1"/>
    <property type="match status" value="1"/>
</dbReference>
<keyword evidence="9" id="KW-1185">Reference proteome</keyword>
<feature type="compositionally biased region" description="Basic and acidic residues" evidence="6">
    <location>
        <begin position="453"/>
        <end position="463"/>
    </location>
</feature>
<dbReference type="PANTHER" id="PTHR43289:SF34">
    <property type="entry name" value="SERINE_THREONINE-PROTEIN KINASE YBDM-RELATED"/>
    <property type="match status" value="1"/>
</dbReference>
<proteinExistence type="predicted"/>
<dbReference type="SUPFAM" id="SSF56112">
    <property type="entry name" value="Protein kinase-like (PK-like)"/>
    <property type="match status" value="1"/>
</dbReference>
<dbReference type="InterPro" id="IPR000719">
    <property type="entry name" value="Prot_kinase_dom"/>
</dbReference>
<dbReference type="InterPro" id="IPR017441">
    <property type="entry name" value="Protein_kinase_ATP_BS"/>
</dbReference>
<evidence type="ECO:0000256" key="2">
    <source>
        <dbReference type="ARBA" id="ARBA00022741"/>
    </source>
</evidence>
<dbReference type="CDD" id="cd14014">
    <property type="entry name" value="STKc_PknB_like"/>
    <property type="match status" value="1"/>
</dbReference>
<dbReference type="PROSITE" id="PS00107">
    <property type="entry name" value="PROTEIN_KINASE_ATP"/>
    <property type="match status" value="1"/>
</dbReference>
<feature type="domain" description="Protein kinase" evidence="7">
    <location>
        <begin position="19"/>
        <end position="271"/>
    </location>
</feature>
<sequence>MTVGLLPLELEDPKLIGGYRLRGRLGEGGMGVVYLAGSLGDHVAIKTMRAADLEDPEARGRFVTEARLARNLDCPYTPRVIHDGSEQDFPYVVTDYIEGPSLGTAVQREGALPEKLVMAVALGVADALAQIHAAGIAHRDIKPGNILLAEDGPRVIDFGIAQEPGDAAPGLTRTGLVMGSPGWVAPERLAGGRASFASDVFCWGMLVAYAATGRHPFGGSVGMPHMTERILNLAPDLTDLEPPLRTLVSSALDKDPLARPDAPTILRTLTAEDRATAAQEPIAELWPAAGLPPSPPDGRSAGRDRRTELTVAAVVVGALALALTLGAVLQPRANSASPTRAPGLTTTPGPTVTVTAPPASPPVPAMAEPAPGEPRLPELTGPDHEGTGTGKAKGKKHKNKPNNGKEGHLGLSQSRPPYRAAPGHAPRGVVGRRPHQADSLLREARTWTPPATDADRETEPWAW</sequence>
<dbReference type="RefSeq" id="WP_344825429.1">
    <property type="nucleotide sequence ID" value="NZ_BAAAUV010000004.1"/>
</dbReference>
<dbReference type="InterPro" id="IPR008271">
    <property type="entry name" value="Ser/Thr_kinase_AS"/>
</dbReference>
<evidence type="ECO:0000256" key="6">
    <source>
        <dbReference type="SAM" id="MobiDB-lite"/>
    </source>
</evidence>
<keyword evidence="3" id="KW-0418">Kinase</keyword>
<feature type="region of interest" description="Disordered" evidence="6">
    <location>
        <begin position="332"/>
        <end position="463"/>
    </location>
</feature>
<dbReference type="InterPro" id="IPR011009">
    <property type="entry name" value="Kinase-like_dom_sf"/>
</dbReference>
<evidence type="ECO:0000313" key="8">
    <source>
        <dbReference type="EMBL" id="GAA3205784.1"/>
    </source>
</evidence>
<evidence type="ECO:0000313" key="9">
    <source>
        <dbReference type="Proteomes" id="UP001501237"/>
    </source>
</evidence>
<organism evidence="8 9">
    <name type="scientific">Actinocorallia longicatena</name>
    <dbReference type="NCBI Taxonomy" id="111803"/>
    <lineage>
        <taxon>Bacteria</taxon>
        <taxon>Bacillati</taxon>
        <taxon>Actinomycetota</taxon>
        <taxon>Actinomycetes</taxon>
        <taxon>Streptosporangiales</taxon>
        <taxon>Thermomonosporaceae</taxon>
        <taxon>Actinocorallia</taxon>
    </lineage>
</organism>
<dbReference type="Pfam" id="PF00069">
    <property type="entry name" value="Pkinase"/>
    <property type="match status" value="1"/>
</dbReference>
<gene>
    <name evidence="8" type="ORF">GCM10010468_20970</name>
</gene>
<accession>A0ABP6Q611</accession>
<evidence type="ECO:0000256" key="3">
    <source>
        <dbReference type="ARBA" id="ARBA00022777"/>
    </source>
</evidence>
<evidence type="ECO:0000256" key="5">
    <source>
        <dbReference type="PROSITE-ProRule" id="PRU10141"/>
    </source>
</evidence>
<keyword evidence="2 5" id="KW-0547">Nucleotide-binding</keyword>
<dbReference type="PROSITE" id="PS50011">
    <property type="entry name" value="PROTEIN_KINASE_DOM"/>
    <property type="match status" value="1"/>
</dbReference>
<dbReference type="Proteomes" id="UP001501237">
    <property type="component" value="Unassembled WGS sequence"/>
</dbReference>
<feature type="compositionally biased region" description="Low complexity" evidence="6">
    <location>
        <begin position="338"/>
        <end position="357"/>
    </location>
</feature>
<protein>
    <recommendedName>
        <fullName evidence="7">Protein kinase domain-containing protein</fullName>
    </recommendedName>
</protein>
<evidence type="ECO:0000259" key="7">
    <source>
        <dbReference type="PROSITE" id="PS50011"/>
    </source>
</evidence>
<reference evidence="9" key="1">
    <citation type="journal article" date="2019" name="Int. J. Syst. Evol. Microbiol.">
        <title>The Global Catalogue of Microorganisms (GCM) 10K type strain sequencing project: providing services to taxonomists for standard genome sequencing and annotation.</title>
        <authorList>
            <consortium name="The Broad Institute Genomics Platform"/>
            <consortium name="The Broad Institute Genome Sequencing Center for Infectious Disease"/>
            <person name="Wu L."/>
            <person name="Ma J."/>
        </authorList>
    </citation>
    <scope>NUCLEOTIDE SEQUENCE [LARGE SCALE GENOMIC DNA]</scope>
    <source>
        <strain evidence="9">JCM 9377</strain>
    </source>
</reference>
<dbReference type="SMART" id="SM00220">
    <property type="entry name" value="S_TKc"/>
    <property type="match status" value="1"/>
</dbReference>
<evidence type="ECO:0000256" key="4">
    <source>
        <dbReference type="ARBA" id="ARBA00022840"/>
    </source>
</evidence>
<comment type="caution">
    <text evidence="8">The sequence shown here is derived from an EMBL/GenBank/DDBJ whole genome shotgun (WGS) entry which is preliminary data.</text>
</comment>
<keyword evidence="1" id="KW-0808">Transferase</keyword>
<evidence type="ECO:0000256" key="1">
    <source>
        <dbReference type="ARBA" id="ARBA00022679"/>
    </source>
</evidence>
<dbReference type="EMBL" id="BAAAUV010000004">
    <property type="protein sequence ID" value="GAA3205784.1"/>
    <property type="molecule type" value="Genomic_DNA"/>
</dbReference>
<dbReference type="PROSITE" id="PS00108">
    <property type="entry name" value="PROTEIN_KINASE_ST"/>
    <property type="match status" value="1"/>
</dbReference>